<feature type="domain" description="Ribosome maturation factor RimM PRC barrel" evidence="7">
    <location>
        <begin position="100"/>
        <end position="164"/>
    </location>
</feature>
<dbReference type="InterPro" id="IPR011961">
    <property type="entry name" value="RimM"/>
</dbReference>
<dbReference type="HOGENOM" id="CLU_077636_3_2_9"/>
<dbReference type="KEGG" id="eha:Ethha_2066"/>
<keyword evidence="9" id="KW-1185">Reference proteome</keyword>
<dbReference type="HAMAP" id="MF_00014">
    <property type="entry name" value="Ribosome_mat_RimM"/>
    <property type="match status" value="1"/>
</dbReference>
<keyword evidence="3 5" id="KW-0698">rRNA processing</keyword>
<proteinExistence type="inferred from homology"/>
<evidence type="ECO:0000256" key="3">
    <source>
        <dbReference type="ARBA" id="ARBA00022552"/>
    </source>
</evidence>
<evidence type="ECO:0000256" key="5">
    <source>
        <dbReference type="HAMAP-Rule" id="MF_00014"/>
    </source>
</evidence>
<dbReference type="NCBIfam" id="TIGR02273">
    <property type="entry name" value="16S_RimM"/>
    <property type="match status" value="1"/>
</dbReference>
<dbReference type="RefSeq" id="WP_013485931.1">
    <property type="nucleotide sequence ID" value="NC_014828.1"/>
</dbReference>
<evidence type="ECO:0000256" key="4">
    <source>
        <dbReference type="ARBA" id="ARBA00023186"/>
    </source>
</evidence>
<dbReference type="InterPro" id="IPR036976">
    <property type="entry name" value="RimM_N_sf"/>
</dbReference>
<keyword evidence="4 5" id="KW-0143">Chaperone</keyword>
<comment type="function">
    <text evidence="5">An accessory protein needed during the final step in the assembly of 30S ribosomal subunit, possibly for assembly of the head region. Essential for efficient processing of 16S rRNA. May be needed both before and after RbfA during the maturation of 16S rRNA. It has affinity for free ribosomal 30S subunits but not for 70S ribosomes.</text>
</comment>
<dbReference type="PANTHER" id="PTHR33692">
    <property type="entry name" value="RIBOSOME MATURATION FACTOR RIMM"/>
    <property type="match status" value="1"/>
</dbReference>
<evidence type="ECO:0000256" key="2">
    <source>
        <dbReference type="ARBA" id="ARBA00022517"/>
    </source>
</evidence>
<evidence type="ECO:0000313" key="8">
    <source>
        <dbReference type="EMBL" id="ADU27583.1"/>
    </source>
</evidence>
<dbReference type="PANTHER" id="PTHR33692:SF1">
    <property type="entry name" value="RIBOSOME MATURATION FACTOR RIMM"/>
    <property type="match status" value="1"/>
</dbReference>
<dbReference type="Gene3D" id="2.30.30.240">
    <property type="entry name" value="PRC-barrel domain"/>
    <property type="match status" value="1"/>
</dbReference>
<dbReference type="InterPro" id="IPR011033">
    <property type="entry name" value="PRC_barrel-like_sf"/>
</dbReference>
<dbReference type="AlphaFoldDB" id="E6U3I3"/>
<dbReference type="InterPro" id="IPR009000">
    <property type="entry name" value="Transl_B-barrel_sf"/>
</dbReference>
<dbReference type="GO" id="GO:0042274">
    <property type="term" value="P:ribosomal small subunit biogenesis"/>
    <property type="evidence" value="ECO:0007669"/>
    <property type="project" value="UniProtKB-UniRule"/>
</dbReference>
<reference evidence="8 9" key="1">
    <citation type="submission" date="2010-12" db="EMBL/GenBank/DDBJ databases">
        <title>Complete sequence of Ethanoligenens harbinense YUAN-3.</title>
        <authorList>
            <person name="Lucas S."/>
            <person name="Copeland A."/>
            <person name="Lapidus A."/>
            <person name="Cheng J.-F."/>
            <person name="Bruce D."/>
            <person name="Goodwin L."/>
            <person name="Pitluck S."/>
            <person name="Chertkov O."/>
            <person name="Misra M."/>
            <person name="Detter J.C."/>
            <person name="Han C."/>
            <person name="Tapia R."/>
            <person name="Land M."/>
            <person name="Hauser L."/>
            <person name="Jeffries C."/>
            <person name="Kyrpides N."/>
            <person name="Ivanova N."/>
            <person name="Mikhailova N."/>
            <person name="Wang A."/>
            <person name="Mouttaki H."/>
            <person name="He Z."/>
            <person name="Zhou J."/>
            <person name="Hemme C.L."/>
            <person name="Woyke T."/>
        </authorList>
    </citation>
    <scope>NUCLEOTIDE SEQUENCE [LARGE SCALE GENOMIC DNA]</scope>
    <source>
        <strain evidence="9">DSM 18485 / JCM 12961 / CGMCC 1.5033 / YUAN-3</strain>
    </source>
</reference>
<dbReference type="Pfam" id="PF24986">
    <property type="entry name" value="PRC_RimM"/>
    <property type="match status" value="1"/>
</dbReference>
<dbReference type="SUPFAM" id="SSF50447">
    <property type="entry name" value="Translation proteins"/>
    <property type="match status" value="1"/>
</dbReference>
<comment type="subcellular location">
    <subcellularLocation>
        <location evidence="5">Cytoplasm</location>
    </subcellularLocation>
</comment>
<comment type="subunit">
    <text evidence="5">Binds ribosomal protein uS19.</text>
</comment>
<dbReference type="Gene3D" id="2.40.30.60">
    <property type="entry name" value="RimM"/>
    <property type="match status" value="1"/>
</dbReference>
<protein>
    <recommendedName>
        <fullName evidence="5">Ribosome maturation factor RimM</fullName>
    </recommendedName>
</protein>
<comment type="domain">
    <text evidence="5">The PRC barrel domain binds ribosomal protein uS19.</text>
</comment>
<keyword evidence="2 5" id="KW-0690">Ribosome biogenesis</keyword>
<dbReference type="SUPFAM" id="SSF50346">
    <property type="entry name" value="PRC-barrel domain"/>
    <property type="match status" value="1"/>
</dbReference>
<dbReference type="GO" id="GO:0006364">
    <property type="term" value="P:rRNA processing"/>
    <property type="evidence" value="ECO:0007669"/>
    <property type="project" value="UniProtKB-UniRule"/>
</dbReference>
<dbReference type="GO" id="GO:0005840">
    <property type="term" value="C:ribosome"/>
    <property type="evidence" value="ECO:0007669"/>
    <property type="project" value="InterPro"/>
</dbReference>
<evidence type="ECO:0000313" key="9">
    <source>
        <dbReference type="Proteomes" id="UP000001551"/>
    </source>
</evidence>
<organism evidence="8 9">
    <name type="scientific">Ethanoligenens harbinense (strain DSM 18485 / JCM 12961 / CGMCC 1.5033 / YUAN-3)</name>
    <dbReference type="NCBI Taxonomy" id="663278"/>
    <lineage>
        <taxon>Bacteria</taxon>
        <taxon>Bacillati</taxon>
        <taxon>Bacillota</taxon>
        <taxon>Clostridia</taxon>
        <taxon>Eubacteriales</taxon>
        <taxon>Oscillospiraceae</taxon>
        <taxon>Ethanoligenens</taxon>
    </lineage>
</organism>
<evidence type="ECO:0000259" key="7">
    <source>
        <dbReference type="Pfam" id="PF24986"/>
    </source>
</evidence>
<dbReference type="EMBL" id="CP002400">
    <property type="protein sequence ID" value="ADU27583.1"/>
    <property type="molecule type" value="Genomic_DNA"/>
</dbReference>
<dbReference type="InterPro" id="IPR002676">
    <property type="entry name" value="RimM_N"/>
</dbReference>
<dbReference type="Proteomes" id="UP000001551">
    <property type="component" value="Chromosome"/>
</dbReference>
<sequence length="173" mass="19105">MARKRFLETGKIVATQGLRGEVRVQPWCDSPDFLLQFGGFFLDGEGKNYRKVTDARVHKHMAVLKFEGAETVEDAMALLRRVLYIDRKTVDLPEGSHFEQDLIGMDVVDAGDGHAYGKLTEVLRTGANDVYTVTDAAGKEVLIPAIPDVVREVDTDAGVMHITPLKGLFDDAD</sequence>
<dbReference type="GO" id="GO:0005737">
    <property type="term" value="C:cytoplasm"/>
    <property type="evidence" value="ECO:0007669"/>
    <property type="project" value="UniProtKB-SubCell"/>
</dbReference>
<gene>
    <name evidence="5" type="primary">rimM</name>
    <name evidence="8" type="ordered locus">Ethha_2066</name>
</gene>
<comment type="similarity">
    <text evidence="5">Belongs to the RimM family.</text>
</comment>
<evidence type="ECO:0000256" key="1">
    <source>
        <dbReference type="ARBA" id="ARBA00022490"/>
    </source>
</evidence>
<dbReference type="Pfam" id="PF01782">
    <property type="entry name" value="RimM"/>
    <property type="match status" value="1"/>
</dbReference>
<name>E6U3I3_ETHHY</name>
<keyword evidence="1 5" id="KW-0963">Cytoplasm</keyword>
<dbReference type="eggNOG" id="COG0806">
    <property type="taxonomic scope" value="Bacteria"/>
</dbReference>
<dbReference type="InterPro" id="IPR056792">
    <property type="entry name" value="PRC_RimM"/>
</dbReference>
<accession>E6U3I3</accession>
<feature type="domain" description="RimM N-terminal" evidence="6">
    <location>
        <begin position="9"/>
        <end position="88"/>
    </location>
</feature>
<dbReference type="GO" id="GO:0043022">
    <property type="term" value="F:ribosome binding"/>
    <property type="evidence" value="ECO:0007669"/>
    <property type="project" value="InterPro"/>
</dbReference>
<dbReference type="STRING" id="663278.Ethha_2066"/>
<evidence type="ECO:0000259" key="6">
    <source>
        <dbReference type="Pfam" id="PF01782"/>
    </source>
</evidence>